<evidence type="ECO:0000256" key="1">
    <source>
        <dbReference type="ARBA" id="ARBA00004884"/>
    </source>
</evidence>
<feature type="domain" description="Alanine dehydrogenase/pyridine nucleotide transhydrogenase NAD(H)-binding" evidence="11">
    <location>
        <begin position="167"/>
        <end position="339"/>
    </location>
</feature>
<dbReference type="PANTHER" id="PTHR11133">
    <property type="entry name" value="SACCHAROPINE DEHYDROGENASE"/>
    <property type="match status" value="1"/>
</dbReference>
<dbReference type="InterPro" id="IPR051168">
    <property type="entry name" value="AASS"/>
</dbReference>
<comment type="subunit">
    <text evidence="2">Monomer.</text>
</comment>
<dbReference type="SMART" id="SM01002">
    <property type="entry name" value="AlaDh_PNT_C"/>
    <property type="match status" value="1"/>
</dbReference>
<evidence type="ECO:0000259" key="11">
    <source>
        <dbReference type="SMART" id="SM01002"/>
    </source>
</evidence>
<protein>
    <recommendedName>
        <fullName evidence="4">Saccharopine dehydrogenase [NAD(+), L-lysine-forming]</fullName>
        <ecNumber evidence="3">1.5.1.7</ecNumber>
    </recommendedName>
    <alternativeName>
        <fullName evidence="8">Lysine--2-oxoglutarate reductase</fullName>
    </alternativeName>
</protein>
<name>A0A090WFB8_9FLAO</name>
<dbReference type="SUPFAM" id="SSF52283">
    <property type="entry name" value="Formate/glycerate dehydrogenase catalytic domain-like"/>
    <property type="match status" value="1"/>
</dbReference>
<sequence length="402" mass="45330">MKFAIIKERKNPPDRRVVFSPTKLAEARAQFPQASFKVESSDIRVFPDAAYTALGFEVSTDVSDCDVMIGVKEVPISALLPNKTYFFFSHTIKKQPYNRKLLQAILEKNIELYDHETIVNEKGFRLIGFGRYAGIVGAYNGFRAWGLKYNTWQLPKAGPLPNQAALINELHNIDVPNIKILLTGSGKVASGAQEMLDAMQIQSVSVEDYLNKSFDTPVYCKIDVLDYNKRLDGTAVTDVFDFFNHPEKYESNFMRFAKVTDFYIAGHFYGDGAPYLYTREDVKSPDFNIKVVADISCDVDGPVATTLRVSTIADPIYGYHPETEQEIDYKDDNAITVMAVDNLPCELPQDASEGFGEMFLKHVLPAFFNNDNDGVLQRAKITENGKLTERFSYLQDYVDGLE</sequence>
<keyword evidence="16" id="KW-1185">Reference proteome</keyword>
<organism evidence="13 15">
    <name type="scientific">Jejuia pallidilutea</name>
    <dbReference type="NCBI Taxonomy" id="504487"/>
    <lineage>
        <taxon>Bacteria</taxon>
        <taxon>Pseudomonadati</taxon>
        <taxon>Bacteroidota</taxon>
        <taxon>Flavobacteriia</taxon>
        <taxon>Flavobacteriales</taxon>
        <taxon>Flavobacteriaceae</taxon>
        <taxon>Jejuia</taxon>
    </lineage>
</organism>
<evidence type="ECO:0000256" key="10">
    <source>
        <dbReference type="PIRSR" id="PIRSR018250-1"/>
    </source>
</evidence>
<evidence type="ECO:0000256" key="5">
    <source>
        <dbReference type="ARBA" id="ARBA00022605"/>
    </source>
</evidence>
<accession>A0A090WFB8</accession>
<dbReference type="Proteomes" id="UP000029641">
    <property type="component" value="Unassembled WGS sequence"/>
</dbReference>
<gene>
    <name evidence="13" type="ORF">JCM19301_792</name>
    <name evidence="14" type="ORF">JCM19538_2614</name>
</gene>
<dbReference type="InterPro" id="IPR027281">
    <property type="entry name" value="Lys1"/>
</dbReference>
<dbReference type="EC" id="1.5.1.7" evidence="3"/>
<dbReference type="PANTHER" id="PTHR11133:SF22">
    <property type="entry name" value="ALPHA-AMINOADIPIC SEMIALDEHYDE SYNTHASE, MITOCHONDRIAL"/>
    <property type="match status" value="1"/>
</dbReference>
<dbReference type="SMART" id="SM01003">
    <property type="entry name" value="AlaDh_PNT_N"/>
    <property type="match status" value="1"/>
</dbReference>
<evidence type="ECO:0000313" key="15">
    <source>
        <dbReference type="Proteomes" id="UP000029641"/>
    </source>
</evidence>
<comment type="catalytic activity">
    <reaction evidence="9">
        <text>L-saccharopine + NAD(+) + H2O = L-lysine + 2-oxoglutarate + NADH + H(+)</text>
        <dbReference type="Rhea" id="RHEA:12440"/>
        <dbReference type="ChEBI" id="CHEBI:15377"/>
        <dbReference type="ChEBI" id="CHEBI:15378"/>
        <dbReference type="ChEBI" id="CHEBI:16810"/>
        <dbReference type="ChEBI" id="CHEBI:32551"/>
        <dbReference type="ChEBI" id="CHEBI:57540"/>
        <dbReference type="ChEBI" id="CHEBI:57945"/>
        <dbReference type="ChEBI" id="CHEBI:57951"/>
        <dbReference type="EC" id="1.5.1.7"/>
    </reaction>
</comment>
<feature type="active site" description="Proton donor" evidence="10">
    <location>
        <position position="90"/>
    </location>
</feature>
<dbReference type="AlphaFoldDB" id="A0A090WFB8"/>
<dbReference type="GO" id="GO:0004754">
    <property type="term" value="F:saccharopine dehydrogenase (NAD+, L-lysine-forming) activity"/>
    <property type="evidence" value="ECO:0007669"/>
    <property type="project" value="UniProtKB-EC"/>
</dbReference>
<evidence type="ECO:0000256" key="8">
    <source>
        <dbReference type="ARBA" id="ARBA00033228"/>
    </source>
</evidence>
<dbReference type="PIRSF" id="PIRSF018250">
    <property type="entry name" value="Saccharopine_DH_Lys"/>
    <property type="match status" value="1"/>
</dbReference>
<dbReference type="OrthoDB" id="1141481at2"/>
<keyword evidence="7" id="KW-1015">Disulfide bond</keyword>
<dbReference type="eggNOG" id="COG0686">
    <property type="taxonomic scope" value="Bacteria"/>
</dbReference>
<evidence type="ECO:0000256" key="3">
    <source>
        <dbReference type="ARBA" id="ARBA00012847"/>
    </source>
</evidence>
<dbReference type="EMBL" id="BBNR01000003">
    <property type="protein sequence ID" value="GAL66227.1"/>
    <property type="molecule type" value="Genomic_DNA"/>
</dbReference>
<dbReference type="Pfam" id="PF01262">
    <property type="entry name" value="AlaDh_PNT_C"/>
    <property type="match status" value="1"/>
</dbReference>
<dbReference type="UniPathway" id="UPA00033">
    <property type="reaction ID" value="UER00034"/>
</dbReference>
<evidence type="ECO:0000256" key="4">
    <source>
        <dbReference type="ARBA" id="ARBA00021221"/>
    </source>
</evidence>
<feature type="active site" description="Proton acceptor" evidence="10">
    <location>
        <position position="72"/>
    </location>
</feature>
<evidence type="ECO:0000313" key="13">
    <source>
        <dbReference type="EMBL" id="GAL66227.1"/>
    </source>
</evidence>
<proteinExistence type="predicted"/>
<reference evidence="16" key="1">
    <citation type="journal article" date="2014" name="Genome Announc.">
        <title>Draft Genome Sequence of Marine Flavobacterium Jejuia pallidilutea Strain 11shimoA1 and Pigmentation Mutants.</title>
        <authorList>
            <person name="Takatani N."/>
            <person name="Nakanishi M."/>
            <person name="Meirelles P."/>
            <person name="Mino S."/>
            <person name="Suda W."/>
            <person name="Oshima K."/>
            <person name="Hattori M."/>
            <person name="Ohkuma M."/>
            <person name="Hosokawa M."/>
            <person name="Miyashita K."/>
            <person name="Thompson F.L."/>
            <person name="Niwa A."/>
            <person name="Sawabe T."/>
            <person name="Sawabe T."/>
        </authorList>
    </citation>
    <scope>NUCLEOTIDE SEQUENCE [LARGE SCALE GENOMIC DNA]</scope>
    <source>
        <strain evidence="16">JCM 19538</strain>
    </source>
</reference>
<dbReference type="STRING" id="504487.JCM19538_2614"/>
<dbReference type="GO" id="GO:0019878">
    <property type="term" value="P:lysine biosynthetic process via aminoadipic acid"/>
    <property type="evidence" value="ECO:0007669"/>
    <property type="project" value="UniProtKB-UniPathway"/>
</dbReference>
<dbReference type="CDD" id="cd05199">
    <property type="entry name" value="SDH_like"/>
    <property type="match status" value="1"/>
</dbReference>
<evidence type="ECO:0000256" key="2">
    <source>
        <dbReference type="ARBA" id="ARBA00011245"/>
    </source>
</evidence>
<comment type="caution">
    <text evidence="13">The sequence shown here is derived from an EMBL/GenBank/DDBJ whole genome shotgun (WGS) entry which is preliminary data.</text>
</comment>
<evidence type="ECO:0000256" key="6">
    <source>
        <dbReference type="ARBA" id="ARBA00023002"/>
    </source>
</evidence>
<dbReference type="Gene3D" id="3.40.50.720">
    <property type="entry name" value="NAD(P)-binding Rossmann-like Domain"/>
    <property type="match status" value="2"/>
</dbReference>
<keyword evidence="5" id="KW-0028">Amino-acid biosynthesis</keyword>
<dbReference type="InterPro" id="IPR007698">
    <property type="entry name" value="AlaDH/PNT_NAD(H)-bd"/>
</dbReference>
<dbReference type="InterPro" id="IPR007886">
    <property type="entry name" value="AlaDH/PNT_N"/>
</dbReference>
<dbReference type="Proteomes" id="UP000030184">
    <property type="component" value="Unassembled WGS sequence"/>
</dbReference>
<evidence type="ECO:0000256" key="7">
    <source>
        <dbReference type="ARBA" id="ARBA00023157"/>
    </source>
</evidence>
<dbReference type="EMBL" id="BBNY01000001">
    <property type="protein sequence ID" value="GAL88251.1"/>
    <property type="molecule type" value="Genomic_DNA"/>
</dbReference>
<keyword evidence="6 13" id="KW-0560">Oxidoreductase</keyword>
<evidence type="ECO:0000256" key="9">
    <source>
        <dbReference type="ARBA" id="ARBA00047860"/>
    </source>
</evidence>
<comment type="pathway">
    <text evidence="1">Amino-acid biosynthesis; L-lysine biosynthesis via AAA pathway; L-lysine from L-alpha-aminoadipate (fungal route): step 3/3.</text>
</comment>
<evidence type="ECO:0000313" key="16">
    <source>
        <dbReference type="Proteomes" id="UP000030184"/>
    </source>
</evidence>
<evidence type="ECO:0000313" key="14">
    <source>
        <dbReference type="EMBL" id="GAL88251.1"/>
    </source>
</evidence>
<feature type="domain" description="Alanine dehydrogenase/pyridine nucleotide transhydrogenase N-terminal" evidence="12">
    <location>
        <begin position="4"/>
        <end position="136"/>
    </location>
</feature>
<dbReference type="Pfam" id="PF05222">
    <property type="entry name" value="AlaDh_PNT_N"/>
    <property type="match status" value="1"/>
</dbReference>
<evidence type="ECO:0000259" key="12">
    <source>
        <dbReference type="SMART" id="SM01003"/>
    </source>
</evidence>
<dbReference type="RefSeq" id="WP_042241834.1">
    <property type="nucleotide sequence ID" value="NZ_BBNR01000003.1"/>
</dbReference>